<name>A0A2V0P4M6_9CHLO</name>
<feature type="domain" description="Protein ENHANCED DISEASE RESISTANCE 2 C-terminal" evidence="2">
    <location>
        <begin position="244"/>
        <end position="489"/>
    </location>
</feature>
<proteinExistence type="predicted"/>
<feature type="compositionally biased region" description="Basic residues" evidence="1">
    <location>
        <begin position="64"/>
        <end position="79"/>
    </location>
</feature>
<dbReference type="EMBL" id="BDRX01000056">
    <property type="protein sequence ID" value="GBF94806.1"/>
    <property type="molecule type" value="Genomic_DNA"/>
</dbReference>
<organism evidence="3 4">
    <name type="scientific">Raphidocelis subcapitata</name>
    <dbReference type="NCBI Taxonomy" id="307507"/>
    <lineage>
        <taxon>Eukaryota</taxon>
        <taxon>Viridiplantae</taxon>
        <taxon>Chlorophyta</taxon>
        <taxon>core chlorophytes</taxon>
        <taxon>Chlorophyceae</taxon>
        <taxon>CS clade</taxon>
        <taxon>Sphaeropleales</taxon>
        <taxon>Selenastraceae</taxon>
        <taxon>Raphidocelis</taxon>
    </lineage>
</organism>
<keyword evidence="4" id="KW-1185">Reference proteome</keyword>
<gene>
    <name evidence="3" type="ORF">Rsub_07978</name>
</gene>
<feature type="region of interest" description="Disordered" evidence="1">
    <location>
        <begin position="1"/>
        <end position="88"/>
    </location>
</feature>
<reference evidence="3 4" key="1">
    <citation type="journal article" date="2018" name="Sci. Rep.">
        <title>Raphidocelis subcapitata (=Pseudokirchneriella subcapitata) provides an insight into genome evolution and environmental adaptations in the Sphaeropleales.</title>
        <authorList>
            <person name="Suzuki S."/>
            <person name="Yamaguchi H."/>
            <person name="Nakajima N."/>
            <person name="Kawachi M."/>
        </authorList>
    </citation>
    <scope>NUCLEOTIDE SEQUENCE [LARGE SCALE GENOMIC DNA]</scope>
    <source>
        <strain evidence="3 4">NIES-35</strain>
    </source>
</reference>
<sequence>MSEGRGRPGSFEQPLLLRASPPQDEPQERPRRGIRWLFCCGGVAVGPPRERRRAARHGGAPRERGRRGHKRRRSSHRHAAAGALSALKAPSLQASEPLSFLSEDEWHEVQDAFSVASDDGVHSLPASPRSSAARGRSAWASAAGSADGSGGDSDWSEDEGGGGGGGGGAAATIGARLVSCLSLMRHDSGGGAAAEEAAAAAAAAAAGVAPPRAVVVSRGPRPAAGSSFPRRAPDVEPSAARHCWDEPDATTFHVRGADYLKTRLKVLSGPSIYRLVAVDVFKTPSKASHVARAVALPPARDPVCFGDAVIPPLLIFNLQLPRYPPGLLLGASDGPGESVVYYFALREDFDPAAAENRGAVGLLARFAANGREADGAPTRERLKFIGRVANPEEWAVEAPLSNPEYRLLTSYNEKPLLTRPQQTFYTGPGSRYLEVDCDVHCYNYLARRALWGYHSRLRSVVWDNSFVLEGRAADELPELILACARIYRTDFSDCRTFADCLSSAATSASAAAAAGPASFAVRSLSGSRAGSSSLSEPVAAAAAAAAAAAGAKGSAAAAAGGTAEQLAAAGAAAAAAAPQAPAVAVEAGS</sequence>
<dbReference type="InParanoid" id="A0A2V0P4M6"/>
<feature type="region of interest" description="Disordered" evidence="1">
    <location>
        <begin position="118"/>
        <end position="168"/>
    </location>
</feature>
<dbReference type="Pfam" id="PF07059">
    <property type="entry name" value="EDR2_C"/>
    <property type="match status" value="1"/>
</dbReference>
<evidence type="ECO:0000259" key="2">
    <source>
        <dbReference type="Pfam" id="PF07059"/>
    </source>
</evidence>
<feature type="compositionally biased region" description="Low complexity" evidence="1">
    <location>
        <begin position="130"/>
        <end position="146"/>
    </location>
</feature>
<dbReference type="OrthoDB" id="9970435at2759"/>
<protein>
    <recommendedName>
        <fullName evidence="2">Protein ENHANCED DISEASE RESISTANCE 2 C-terminal domain-containing protein</fullName>
    </recommendedName>
</protein>
<dbReference type="PANTHER" id="PTHR31558:SF3">
    <property type="entry name" value="CW14 PROTEIN"/>
    <property type="match status" value="1"/>
</dbReference>
<dbReference type="AlphaFoldDB" id="A0A2V0P4M6"/>
<dbReference type="InterPro" id="IPR009769">
    <property type="entry name" value="EDR2_C"/>
</dbReference>
<evidence type="ECO:0000313" key="3">
    <source>
        <dbReference type="EMBL" id="GBF94806.1"/>
    </source>
</evidence>
<dbReference type="FunCoup" id="A0A2V0P4M6">
    <property type="interactions" value="64"/>
</dbReference>
<evidence type="ECO:0000313" key="4">
    <source>
        <dbReference type="Proteomes" id="UP000247498"/>
    </source>
</evidence>
<dbReference type="PANTHER" id="PTHR31558">
    <property type="entry name" value="CW14 PROTEIN"/>
    <property type="match status" value="1"/>
</dbReference>
<dbReference type="Proteomes" id="UP000247498">
    <property type="component" value="Unassembled WGS sequence"/>
</dbReference>
<evidence type="ECO:0000256" key="1">
    <source>
        <dbReference type="SAM" id="MobiDB-lite"/>
    </source>
</evidence>
<accession>A0A2V0P4M6</accession>
<dbReference type="STRING" id="307507.A0A2V0P4M6"/>
<comment type="caution">
    <text evidence="3">The sequence shown here is derived from an EMBL/GenBank/DDBJ whole genome shotgun (WGS) entry which is preliminary data.</text>
</comment>